<proteinExistence type="predicted"/>
<reference evidence="2" key="1">
    <citation type="journal article" date="2022" name="Mol. Ecol. Resour.">
        <title>The genomes of chicory, endive, great burdock and yacon provide insights into Asteraceae palaeo-polyploidization history and plant inulin production.</title>
        <authorList>
            <person name="Fan W."/>
            <person name="Wang S."/>
            <person name="Wang H."/>
            <person name="Wang A."/>
            <person name="Jiang F."/>
            <person name="Liu H."/>
            <person name="Zhao H."/>
            <person name="Xu D."/>
            <person name="Zhang Y."/>
        </authorList>
    </citation>
    <scope>NUCLEOTIDE SEQUENCE [LARGE SCALE GENOMIC DNA]</scope>
    <source>
        <strain evidence="2">cv. Punajuju</strain>
    </source>
</reference>
<reference evidence="1 2" key="2">
    <citation type="journal article" date="2022" name="Mol. Ecol. Resour.">
        <title>The genomes of chicory, endive, great burdock and yacon provide insights into Asteraceae paleo-polyploidization history and plant inulin production.</title>
        <authorList>
            <person name="Fan W."/>
            <person name="Wang S."/>
            <person name="Wang H."/>
            <person name="Wang A."/>
            <person name="Jiang F."/>
            <person name="Liu H."/>
            <person name="Zhao H."/>
            <person name="Xu D."/>
            <person name="Zhang Y."/>
        </authorList>
    </citation>
    <scope>NUCLEOTIDE SEQUENCE [LARGE SCALE GENOMIC DNA]</scope>
    <source>
        <strain evidence="2">cv. Punajuju</strain>
        <tissue evidence="1">Leaves</tissue>
    </source>
</reference>
<name>A0ACB9G7J7_CICIN</name>
<keyword evidence="2" id="KW-1185">Reference proteome</keyword>
<dbReference type="EMBL" id="CM042010">
    <property type="protein sequence ID" value="KAI3778737.1"/>
    <property type="molecule type" value="Genomic_DNA"/>
</dbReference>
<sequence>MQPSPTPPSLPSSTQARLLMSSHRNVPRSRLWCDRTAPQGSDVKVWDSQLEQASPTFVDLSCSIWER</sequence>
<organism evidence="1 2">
    <name type="scientific">Cichorium intybus</name>
    <name type="common">Chicory</name>
    <dbReference type="NCBI Taxonomy" id="13427"/>
    <lineage>
        <taxon>Eukaryota</taxon>
        <taxon>Viridiplantae</taxon>
        <taxon>Streptophyta</taxon>
        <taxon>Embryophyta</taxon>
        <taxon>Tracheophyta</taxon>
        <taxon>Spermatophyta</taxon>
        <taxon>Magnoliopsida</taxon>
        <taxon>eudicotyledons</taxon>
        <taxon>Gunneridae</taxon>
        <taxon>Pentapetalae</taxon>
        <taxon>asterids</taxon>
        <taxon>campanulids</taxon>
        <taxon>Asterales</taxon>
        <taxon>Asteraceae</taxon>
        <taxon>Cichorioideae</taxon>
        <taxon>Cichorieae</taxon>
        <taxon>Cichoriinae</taxon>
        <taxon>Cichorium</taxon>
    </lineage>
</organism>
<dbReference type="Proteomes" id="UP001055811">
    <property type="component" value="Linkage Group LG02"/>
</dbReference>
<comment type="caution">
    <text evidence="1">The sequence shown here is derived from an EMBL/GenBank/DDBJ whole genome shotgun (WGS) entry which is preliminary data.</text>
</comment>
<evidence type="ECO:0000313" key="1">
    <source>
        <dbReference type="EMBL" id="KAI3778737.1"/>
    </source>
</evidence>
<evidence type="ECO:0000313" key="2">
    <source>
        <dbReference type="Proteomes" id="UP001055811"/>
    </source>
</evidence>
<gene>
    <name evidence="1" type="ORF">L2E82_08120</name>
</gene>
<accession>A0ACB9G7J7</accession>
<protein>
    <submittedName>
        <fullName evidence="1">Uncharacterized protein</fullName>
    </submittedName>
</protein>